<comment type="caution">
    <text evidence="2">The sequence shown here is derived from an EMBL/GenBank/DDBJ whole genome shotgun (WGS) entry which is preliminary data.</text>
</comment>
<dbReference type="SUPFAM" id="SSF55729">
    <property type="entry name" value="Acyl-CoA N-acyltransferases (Nat)"/>
    <property type="match status" value="1"/>
</dbReference>
<dbReference type="Pfam" id="PF13302">
    <property type="entry name" value="Acetyltransf_3"/>
    <property type="match status" value="1"/>
</dbReference>
<protein>
    <submittedName>
        <fullName evidence="2">GNAT family N-acetyltransferase</fullName>
    </submittedName>
</protein>
<name>A0ABT1WPV8_9LACT</name>
<evidence type="ECO:0000313" key="3">
    <source>
        <dbReference type="Proteomes" id="UP001059480"/>
    </source>
</evidence>
<accession>A0ABT1WPV8</accession>
<reference evidence="2" key="2">
    <citation type="journal article" date="2023" name="Curr. Microbiol.">
        <title>Granulicatella seriolae sp. nov., a Novel Facultative Anaerobe Isolated from Yellowtail Marine Fish.</title>
        <authorList>
            <person name="Lee M."/>
            <person name="Choi Y.J."/>
            <person name="Farooq A."/>
            <person name="Jeong J.B."/>
            <person name="Jung M.Y."/>
        </authorList>
    </citation>
    <scope>NUCLEOTIDE SEQUENCE</scope>
    <source>
        <strain evidence="2">S8</strain>
    </source>
</reference>
<feature type="domain" description="N-acetyltransferase" evidence="1">
    <location>
        <begin position="1"/>
        <end position="156"/>
    </location>
</feature>
<dbReference type="Gene3D" id="3.40.630.30">
    <property type="match status" value="1"/>
</dbReference>
<dbReference type="RefSeq" id="WP_256945674.1">
    <property type="nucleotide sequence ID" value="NZ_JANHNZ010000009.1"/>
</dbReference>
<proteinExistence type="predicted"/>
<reference evidence="2" key="3">
    <citation type="journal article" date="2023" name="Microbiol. Resour. Announc.">
        <title>Draft Genome Sequence of Granulicatella sp. Strain S8, Isolated from a Marine Fish, Seriola quinqueradiata.</title>
        <authorList>
            <person name="Lee M."/>
            <person name="Farooq A."/>
            <person name="Jeong J.B."/>
            <person name="Jung M.Y."/>
        </authorList>
    </citation>
    <scope>NUCLEOTIDE SEQUENCE</scope>
    <source>
        <strain evidence="2">S8</strain>
    </source>
</reference>
<reference evidence="2" key="1">
    <citation type="submission" date="2022-07" db="EMBL/GenBank/DDBJ databases">
        <authorList>
            <person name="Jung M.-Y."/>
            <person name="Lee M."/>
        </authorList>
    </citation>
    <scope>NUCLEOTIDE SEQUENCE</scope>
    <source>
        <strain evidence="2">S8</strain>
    </source>
</reference>
<sequence length="168" mass="19268">MDIDNIFEIYKDEETCRYLLHKPWTSATKDSEFQKKLSENCLTRTSPISLACELGNVVIGDISIWYTDMKETVEIGFVFNKNYAGKGYATEALKAVIDFLFAVEKVHRIQANLDSRNISSAKLCERLGMRQEAHFIEDYWNKGEWTDSFVYGMLLSDFSHVAGQGVQK</sequence>
<dbReference type="PROSITE" id="PS51186">
    <property type="entry name" value="GNAT"/>
    <property type="match status" value="1"/>
</dbReference>
<dbReference type="EMBL" id="JANHNZ010000009">
    <property type="protein sequence ID" value="MCQ9210562.1"/>
    <property type="molecule type" value="Genomic_DNA"/>
</dbReference>
<dbReference type="PANTHER" id="PTHR43792">
    <property type="entry name" value="GNAT FAMILY, PUTATIVE (AFU_ORTHOLOGUE AFUA_3G00765)-RELATED-RELATED"/>
    <property type="match status" value="1"/>
</dbReference>
<dbReference type="InterPro" id="IPR000182">
    <property type="entry name" value="GNAT_dom"/>
</dbReference>
<dbReference type="InterPro" id="IPR016181">
    <property type="entry name" value="Acyl_CoA_acyltransferase"/>
</dbReference>
<keyword evidence="3" id="KW-1185">Reference proteome</keyword>
<dbReference type="PANTHER" id="PTHR43792:SF1">
    <property type="entry name" value="N-ACETYLTRANSFERASE DOMAIN-CONTAINING PROTEIN"/>
    <property type="match status" value="1"/>
</dbReference>
<organism evidence="2 3">
    <name type="scientific">Granulicatella seriolae</name>
    <dbReference type="NCBI Taxonomy" id="2967226"/>
    <lineage>
        <taxon>Bacteria</taxon>
        <taxon>Bacillati</taxon>
        <taxon>Bacillota</taxon>
        <taxon>Bacilli</taxon>
        <taxon>Lactobacillales</taxon>
        <taxon>Carnobacteriaceae</taxon>
        <taxon>Granulicatella</taxon>
    </lineage>
</organism>
<dbReference type="InterPro" id="IPR051531">
    <property type="entry name" value="N-acetyltransferase"/>
</dbReference>
<gene>
    <name evidence="2" type="ORF">NPA36_08365</name>
</gene>
<evidence type="ECO:0000313" key="2">
    <source>
        <dbReference type="EMBL" id="MCQ9210562.1"/>
    </source>
</evidence>
<dbReference type="Proteomes" id="UP001059480">
    <property type="component" value="Unassembled WGS sequence"/>
</dbReference>
<evidence type="ECO:0000259" key="1">
    <source>
        <dbReference type="PROSITE" id="PS51186"/>
    </source>
</evidence>